<dbReference type="EMBL" id="AGNL01042478">
    <property type="protein sequence ID" value="EJK50978.1"/>
    <property type="molecule type" value="Genomic_DNA"/>
</dbReference>
<evidence type="ECO:0000256" key="2">
    <source>
        <dbReference type="SAM" id="Phobius"/>
    </source>
</evidence>
<feature type="transmembrane region" description="Helical" evidence="2">
    <location>
        <begin position="20"/>
        <end position="39"/>
    </location>
</feature>
<evidence type="ECO:0000256" key="1">
    <source>
        <dbReference type="ARBA" id="ARBA00006704"/>
    </source>
</evidence>
<sequence>MTPSFHDEIAHHERRRMKVLICGGAMVMAGAFTALGMWAGESRLAAKSNAAALASKPRRLSKTERALWLDFPTPAPHEDYDGSNDGKAIALGSIFGSLLIGVSTNPSLSEELLVGAIYGQASVLALGPESEANARATEKIFHRLIGPAFDNTVDYDHSTISELNATDAQALNSTRPLN</sequence>
<gene>
    <name evidence="3" type="ORF">THAOC_29901</name>
</gene>
<keyword evidence="2" id="KW-1133">Transmembrane helix</keyword>
<protein>
    <submittedName>
        <fullName evidence="3">Uncharacterized protein</fullName>
    </submittedName>
</protein>
<organism evidence="3 4">
    <name type="scientific">Thalassiosira oceanica</name>
    <name type="common">Marine diatom</name>
    <dbReference type="NCBI Taxonomy" id="159749"/>
    <lineage>
        <taxon>Eukaryota</taxon>
        <taxon>Sar</taxon>
        <taxon>Stramenopiles</taxon>
        <taxon>Ochrophyta</taxon>
        <taxon>Bacillariophyta</taxon>
        <taxon>Coscinodiscophyceae</taxon>
        <taxon>Thalassiosirophycidae</taxon>
        <taxon>Thalassiosirales</taxon>
        <taxon>Thalassiosiraceae</taxon>
        <taxon>Thalassiosira</taxon>
    </lineage>
</organism>
<keyword evidence="4" id="KW-1185">Reference proteome</keyword>
<comment type="similarity">
    <text evidence="1">Belongs to the ATPase C chain family.</text>
</comment>
<dbReference type="AlphaFoldDB" id="K0RB88"/>
<reference evidence="3 4" key="1">
    <citation type="journal article" date="2012" name="Genome Biol.">
        <title>Genome and low-iron response of an oceanic diatom adapted to chronic iron limitation.</title>
        <authorList>
            <person name="Lommer M."/>
            <person name="Specht M."/>
            <person name="Roy A.S."/>
            <person name="Kraemer L."/>
            <person name="Andreson R."/>
            <person name="Gutowska M.A."/>
            <person name="Wolf J."/>
            <person name="Bergner S.V."/>
            <person name="Schilhabel M.B."/>
            <person name="Klostermeier U.C."/>
            <person name="Beiko R.G."/>
            <person name="Rosenstiel P."/>
            <person name="Hippler M."/>
            <person name="Laroche J."/>
        </authorList>
    </citation>
    <scope>NUCLEOTIDE SEQUENCE [LARGE SCALE GENOMIC DNA]</scope>
    <source>
        <strain evidence="3 4">CCMP1005</strain>
    </source>
</reference>
<dbReference type="Gene3D" id="1.20.20.10">
    <property type="entry name" value="F1F0 ATP synthase subunit C"/>
    <property type="match status" value="1"/>
</dbReference>
<proteinExistence type="inferred from homology"/>
<accession>K0RB88</accession>
<dbReference type="Proteomes" id="UP000266841">
    <property type="component" value="Unassembled WGS sequence"/>
</dbReference>
<keyword evidence="2" id="KW-0812">Transmembrane</keyword>
<dbReference type="InterPro" id="IPR038662">
    <property type="entry name" value="ATP_synth_F0_csu_sf"/>
</dbReference>
<keyword evidence="2" id="KW-0472">Membrane</keyword>
<evidence type="ECO:0000313" key="4">
    <source>
        <dbReference type="Proteomes" id="UP000266841"/>
    </source>
</evidence>
<name>K0RB88_THAOC</name>
<evidence type="ECO:0000313" key="3">
    <source>
        <dbReference type="EMBL" id="EJK50978.1"/>
    </source>
</evidence>
<dbReference type="OrthoDB" id="438052at2759"/>
<comment type="caution">
    <text evidence="3">The sequence shown here is derived from an EMBL/GenBank/DDBJ whole genome shotgun (WGS) entry which is preliminary data.</text>
</comment>